<keyword evidence="3" id="KW-1185">Reference proteome</keyword>
<sequence length="139" mass="14754">MRKSILAILAVALLASACSKTKKSTCGEQICTANFAYIMISFLDKDGNPTEVKDYHAINLRTKDTVKSMVNVSINTVPGTFAVVDDSHITKLSDGGDDIEVSATSVTGNQTKKGILKVSGGKCACHITKVSGPDQIKFD</sequence>
<gene>
    <name evidence="2" type="ORF">GCM10023149_32010</name>
</gene>
<evidence type="ECO:0000313" key="3">
    <source>
        <dbReference type="Proteomes" id="UP001500582"/>
    </source>
</evidence>
<evidence type="ECO:0008006" key="4">
    <source>
        <dbReference type="Google" id="ProtNLM"/>
    </source>
</evidence>
<name>A0ABP8GPQ8_9SPHI</name>
<protein>
    <recommendedName>
        <fullName evidence="4">Tissue inhibitor of metalloproteinase</fullName>
    </recommendedName>
</protein>
<evidence type="ECO:0000256" key="1">
    <source>
        <dbReference type="SAM" id="SignalP"/>
    </source>
</evidence>
<feature type="signal peptide" evidence="1">
    <location>
        <begin position="1"/>
        <end position="17"/>
    </location>
</feature>
<organism evidence="2 3">
    <name type="scientific">Mucilaginibacter gynuensis</name>
    <dbReference type="NCBI Taxonomy" id="1302236"/>
    <lineage>
        <taxon>Bacteria</taxon>
        <taxon>Pseudomonadati</taxon>
        <taxon>Bacteroidota</taxon>
        <taxon>Sphingobacteriia</taxon>
        <taxon>Sphingobacteriales</taxon>
        <taxon>Sphingobacteriaceae</taxon>
        <taxon>Mucilaginibacter</taxon>
    </lineage>
</organism>
<keyword evidence="1" id="KW-0732">Signal</keyword>
<dbReference type="PROSITE" id="PS51257">
    <property type="entry name" value="PROKAR_LIPOPROTEIN"/>
    <property type="match status" value="1"/>
</dbReference>
<reference evidence="3" key="1">
    <citation type="journal article" date="2019" name="Int. J. Syst. Evol. Microbiol.">
        <title>The Global Catalogue of Microorganisms (GCM) 10K type strain sequencing project: providing services to taxonomists for standard genome sequencing and annotation.</title>
        <authorList>
            <consortium name="The Broad Institute Genomics Platform"/>
            <consortium name="The Broad Institute Genome Sequencing Center for Infectious Disease"/>
            <person name="Wu L."/>
            <person name="Ma J."/>
        </authorList>
    </citation>
    <scope>NUCLEOTIDE SEQUENCE [LARGE SCALE GENOMIC DNA]</scope>
    <source>
        <strain evidence="3">JCM 17705</strain>
    </source>
</reference>
<evidence type="ECO:0000313" key="2">
    <source>
        <dbReference type="EMBL" id="GAA4328139.1"/>
    </source>
</evidence>
<comment type="caution">
    <text evidence="2">The sequence shown here is derived from an EMBL/GenBank/DDBJ whole genome shotgun (WGS) entry which is preliminary data.</text>
</comment>
<feature type="chain" id="PRO_5045397200" description="Tissue inhibitor of metalloproteinase" evidence="1">
    <location>
        <begin position="18"/>
        <end position="139"/>
    </location>
</feature>
<proteinExistence type="predicted"/>
<dbReference type="Proteomes" id="UP001500582">
    <property type="component" value="Unassembled WGS sequence"/>
</dbReference>
<accession>A0ABP8GPQ8</accession>
<dbReference type="EMBL" id="BAABFT010000008">
    <property type="protein sequence ID" value="GAA4328139.1"/>
    <property type="molecule type" value="Genomic_DNA"/>
</dbReference>
<dbReference type="RefSeq" id="WP_345212138.1">
    <property type="nucleotide sequence ID" value="NZ_BAABFT010000008.1"/>
</dbReference>